<dbReference type="OrthoDB" id="536948at2759"/>
<evidence type="ECO:0000256" key="6">
    <source>
        <dbReference type="PROSITE-ProRule" id="PRU00076"/>
    </source>
</evidence>
<dbReference type="InterPro" id="IPR009030">
    <property type="entry name" value="Growth_fac_rcpt_cys_sf"/>
</dbReference>
<dbReference type="SMART" id="SM00181">
    <property type="entry name" value="EGF"/>
    <property type="match status" value="4"/>
</dbReference>
<dbReference type="SUPFAM" id="SSF56487">
    <property type="entry name" value="SRCR-like"/>
    <property type="match status" value="3"/>
</dbReference>
<dbReference type="Pfam" id="PF12947">
    <property type="entry name" value="EGF_3"/>
    <property type="match status" value="2"/>
</dbReference>
<dbReference type="Gene3D" id="3.10.250.10">
    <property type="entry name" value="SRCR-like domain"/>
    <property type="match status" value="3"/>
</dbReference>
<evidence type="ECO:0000256" key="3">
    <source>
        <dbReference type="ARBA" id="ARBA00022737"/>
    </source>
</evidence>
<dbReference type="InterPro" id="IPR001881">
    <property type="entry name" value="EGF-like_Ca-bd_dom"/>
</dbReference>
<name>A0A7D9I491_PARCT</name>
<feature type="disulfide bond" evidence="7">
    <location>
        <begin position="379"/>
        <end position="389"/>
    </location>
</feature>
<organism evidence="8 9">
    <name type="scientific">Paramuricea clavata</name>
    <name type="common">Red gorgonian</name>
    <name type="synonym">Violescent sea-whip</name>
    <dbReference type="NCBI Taxonomy" id="317549"/>
    <lineage>
        <taxon>Eukaryota</taxon>
        <taxon>Metazoa</taxon>
        <taxon>Cnidaria</taxon>
        <taxon>Anthozoa</taxon>
        <taxon>Octocorallia</taxon>
        <taxon>Malacalcyonacea</taxon>
        <taxon>Plexauridae</taxon>
        <taxon>Paramuricea</taxon>
    </lineage>
</organism>
<dbReference type="Proteomes" id="UP001152795">
    <property type="component" value="Unassembled WGS sequence"/>
</dbReference>
<dbReference type="PANTHER" id="PTHR19331">
    <property type="entry name" value="SCAVENGER RECEPTOR DOMAIN-CONTAINING"/>
    <property type="match status" value="1"/>
</dbReference>
<dbReference type="PROSITE" id="PS00010">
    <property type="entry name" value="ASX_HYDROXYL"/>
    <property type="match status" value="4"/>
</dbReference>
<comment type="caution">
    <text evidence="8">The sequence shown here is derived from an EMBL/GenBank/DDBJ whole genome shotgun (WGS) entry which is preliminary data.</text>
</comment>
<dbReference type="InterPro" id="IPR049883">
    <property type="entry name" value="NOTCH1_EGF-like"/>
</dbReference>
<feature type="disulfide bond" evidence="7">
    <location>
        <begin position="524"/>
        <end position="588"/>
    </location>
</feature>
<feature type="disulfide bond" evidence="7">
    <location>
        <begin position="335"/>
        <end position="399"/>
    </location>
</feature>
<dbReference type="Pfam" id="PF07645">
    <property type="entry name" value="EGF_CA"/>
    <property type="match status" value="2"/>
</dbReference>
<dbReference type="InterPro" id="IPR024731">
    <property type="entry name" value="NELL2-like_EGF"/>
</dbReference>
<feature type="disulfide bond" evidence="7">
    <location>
        <begin position="568"/>
        <end position="578"/>
    </location>
</feature>
<dbReference type="Pfam" id="PF00530">
    <property type="entry name" value="SRCR"/>
    <property type="match status" value="3"/>
</dbReference>
<feature type="non-terminal residue" evidence="8">
    <location>
        <position position="1014"/>
    </location>
</feature>
<dbReference type="InterPro" id="IPR043502">
    <property type="entry name" value="DNA/RNA_pol_sf"/>
</dbReference>
<accession>A0A7D9I491</accession>
<keyword evidence="4 7" id="KW-1015">Disulfide bond</keyword>
<dbReference type="Pfam" id="PF00078">
    <property type="entry name" value="RVT_1"/>
    <property type="match status" value="1"/>
</dbReference>
<evidence type="ECO:0000256" key="4">
    <source>
        <dbReference type="ARBA" id="ARBA00023157"/>
    </source>
</evidence>
<dbReference type="PANTHER" id="PTHR19331:SF465">
    <property type="entry name" value="EGG PEPTIDE SPERACT RECEPTOR"/>
    <property type="match status" value="1"/>
</dbReference>
<dbReference type="FunFam" id="2.10.25.10:FF:000038">
    <property type="entry name" value="Fibrillin 2"/>
    <property type="match status" value="3"/>
</dbReference>
<reference evidence="8" key="1">
    <citation type="submission" date="2020-04" db="EMBL/GenBank/DDBJ databases">
        <authorList>
            <person name="Alioto T."/>
            <person name="Alioto T."/>
            <person name="Gomez Garrido J."/>
        </authorList>
    </citation>
    <scope>NUCLEOTIDE SEQUENCE</scope>
    <source>
        <strain evidence="8">A484AB</strain>
    </source>
</reference>
<keyword evidence="3" id="KW-0677">Repeat</keyword>
<dbReference type="InterPro" id="IPR000477">
    <property type="entry name" value="RT_dom"/>
</dbReference>
<dbReference type="PRINTS" id="PR00258">
    <property type="entry name" value="SPERACTRCPTR"/>
</dbReference>
<dbReference type="AlphaFoldDB" id="A0A7D9I491"/>
<evidence type="ECO:0000256" key="7">
    <source>
        <dbReference type="PROSITE-ProRule" id="PRU00196"/>
    </source>
</evidence>
<evidence type="ECO:0000256" key="2">
    <source>
        <dbReference type="ARBA" id="ARBA00022729"/>
    </source>
</evidence>
<dbReference type="InterPro" id="IPR018097">
    <property type="entry name" value="EGF_Ca-bd_CS"/>
</dbReference>
<dbReference type="CDD" id="cd00054">
    <property type="entry name" value="EGF_CA"/>
    <property type="match status" value="4"/>
</dbReference>
<dbReference type="GO" id="GO:0016020">
    <property type="term" value="C:membrane"/>
    <property type="evidence" value="ECO:0007669"/>
    <property type="project" value="InterPro"/>
</dbReference>
<evidence type="ECO:0000256" key="1">
    <source>
        <dbReference type="ARBA" id="ARBA00022536"/>
    </source>
</evidence>
<sequence length="1014" mass="111894">CTVANSFEVNFGVPQGSILGPLIFNLYVADLQLYIKDKCHQYADDTTLYTHCKPESIQDAVADIQSSVRKLEEWSSEANLVINPSKTTFTIQNPVLTETPTKDQRTQRNRVTVGEAAIYLTLVPWSKSGLEFGYKFQCPWNCGQIRIINGFYCLPRPFLRCYAAFQIQLTTITLRIQGSNGIGRVEVLHNGQWGTICDDSWDINDARVVCRQLGYTNAVKALQGGFVPDGTGQIWLDNVGCSGSEQSLTNCPHRGWGTHNCGHNEDAGVECLTAMRKVVFILLSIVPMIFDETIISLQKTTTICSLAVMRIQGPSSANGTGRVEVLHNGQWGTICDDSWDIKDANVVCRQLGYKNAANALQGGQVPSGTGQIWLDDVTCTGSEHSLTSCSHGGWGNHNCDHSEDAGVECSSTDVNECSRGLDNCGSNSQCINTVGSFLCRCNNGYTGNGVVCSDIDECSLSIDNCQQNSNCTNTDGSFLCTCDNGYFWTGTVCQGISLRLQGPLRSNGTGRVEVFYKGQWGTICDDIWDLNDARVACRQLGYRNAVRALQGGFVPDGSGQIWLDQVACSGNEQSLSRCSHNPWGNHDCSHSEDAGVECSGDLNECSLGLDNCGNNSQCINTVGSFSCRCNHGYAGNGAICTDINECSLSIDNCHQNSNCINIDGSFLCTCDSGYTGNGTVCQEHWCSEAVVSSIAPPRNADWGYSLHYLLQYICNKLELNHSQPHFSDERLTSKEYSYECALFLDDVTFFMFVEDHQHGQTACVNRRSGPLAKSKVHQRSRALVINGVGVLANTDWRNNCYIKEGSKVADVNEISRASYVLARILTCVILDVGFPRVEVVCNVGNLSTLTKNSGSFLLELPFSRRRAKITTAKIFLNFHILWLRSRNNRNSAANLTWQFSNCQVPRESGPLVLKLANSHANLPMFQRLSILLALLTIEEMWYSKHAVARGPAIEHNGVFPRNERILFNDATTRLKCKLQAQLQLANHIGKFTYNHIGKFTYNHISKFTYDELHI</sequence>
<feature type="disulfide bond" evidence="7">
    <location>
        <begin position="241"/>
        <end position="251"/>
    </location>
</feature>
<keyword evidence="2" id="KW-0732">Signal</keyword>
<protein>
    <submittedName>
        <fullName evidence="8">Deleted in malignant brain tumors 1 -like</fullName>
    </submittedName>
</protein>
<keyword evidence="9" id="KW-1185">Reference proteome</keyword>
<dbReference type="SUPFAM" id="SSF57184">
    <property type="entry name" value="Growth factor receptor domain"/>
    <property type="match status" value="1"/>
</dbReference>
<dbReference type="EMBL" id="CACRXK020003083">
    <property type="protein sequence ID" value="CAB3997370.1"/>
    <property type="molecule type" value="Genomic_DNA"/>
</dbReference>
<evidence type="ECO:0000256" key="5">
    <source>
        <dbReference type="ARBA" id="ARBA00023180"/>
    </source>
</evidence>
<dbReference type="SUPFAM" id="SSF56672">
    <property type="entry name" value="DNA/RNA polymerases"/>
    <property type="match status" value="1"/>
</dbReference>
<dbReference type="PROSITE" id="PS50287">
    <property type="entry name" value="SRCR_2"/>
    <property type="match status" value="3"/>
</dbReference>
<dbReference type="InterPro" id="IPR036772">
    <property type="entry name" value="SRCR-like_dom_sf"/>
</dbReference>
<dbReference type="InterPro" id="IPR001190">
    <property type="entry name" value="SRCR"/>
</dbReference>
<feature type="disulfide bond" evidence="7">
    <location>
        <begin position="348"/>
        <end position="409"/>
    </location>
</feature>
<dbReference type="GO" id="GO:0005509">
    <property type="term" value="F:calcium ion binding"/>
    <property type="evidence" value="ECO:0007669"/>
    <property type="project" value="InterPro"/>
</dbReference>
<gene>
    <name evidence="8" type="ORF">PACLA_8A089505</name>
</gene>
<dbReference type="SMART" id="SM00202">
    <property type="entry name" value="SR"/>
    <property type="match status" value="3"/>
</dbReference>
<dbReference type="SUPFAM" id="SSF57196">
    <property type="entry name" value="EGF/Laminin"/>
    <property type="match status" value="2"/>
</dbReference>
<feature type="disulfide bond" evidence="7">
    <location>
        <begin position="537"/>
        <end position="598"/>
    </location>
</feature>
<dbReference type="InterPro" id="IPR000742">
    <property type="entry name" value="EGF"/>
</dbReference>
<evidence type="ECO:0000313" key="9">
    <source>
        <dbReference type="Proteomes" id="UP001152795"/>
    </source>
</evidence>
<dbReference type="InterPro" id="IPR000152">
    <property type="entry name" value="EGF-type_Asp/Asn_hydroxyl_site"/>
</dbReference>
<feature type="non-terminal residue" evidence="8">
    <location>
        <position position="1"/>
    </location>
</feature>
<proteinExistence type="predicted"/>
<dbReference type="Gene3D" id="2.10.25.10">
    <property type="entry name" value="Laminin"/>
    <property type="match status" value="4"/>
</dbReference>
<dbReference type="SMART" id="SM00179">
    <property type="entry name" value="EGF_CA"/>
    <property type="match status" value="4"/>
</dbReference>
<feature type="disulfide bond" evidence="7">
    <location>
        <begin position="210"/>
        <end position="271"/>
    </location>
</feature>
<dbReference type="FunFam" id="3.10.250.10:FF:000001">
    <property type="entry name" value="Lysyl oxidase 4 isoform X1"/>
    <property type="match status" value="3"/>
</dbReference>
<dbReference type="PROSITE" id="PS01187">
    <property type="entry name" value="EGF_CA"/>
    <property type="match status" value="2"/>
</dbReference>
<dbReference type="FunFam" id="2.10.25.10:FF:000653">
    <property type="entry name" value="Putative Fibrillin-1"/>
    <property type="match status" value="1"/>
</dbReference>
<evidence type="ECO:0000313" key="8">
    <source>
        <dbReference type="EMBL" id="CAB3997370.1"/>
    </source>
</evidence>
<dbReference type="PROSITE" id="PS50878">
    <property type="entry name" value="RT_POL"/>
    <property type="match status" value="1"/>
</dbReference>
<dbReference type="PROSITE" id="PS01186">
    <property type="entry name" value="EGF_2"/>
    <property type="match status" value="4"/>
</dbReference>
<keyword evidence="5" id="KW-0325">Glycoprotein</keyword>
<comment type="caution">
    <text evidence="6">Lacks conserved residue(s) required for the propagation of feature annotation.</text>
</comment>
<dbReference type="PROSITE" id="PS50026">
    <property type="entry name" value="EGF_3"/>
    <property type="match status" value="4"/>
</dbReference>
<feature type="disulfide bond" evidence="7">
    <location>
        <begin position="197"/>
        <end position="261"/>
    </location>
</feature>
<keyword evidence="1 6" id="KW-0245">EGF-like domain</keyword>